<evidence type="ECO:0000313" key="4">
    <source>
        <dbReference type="EMBL" id="ANN76354.1"/>
    </source>
</evidence>
<dbReference type="Pfam" id="PF03972">
    <property type="entry name" value="MmgE_PrpD_N"/>
    <property type="match status" value="1"/>
</dbReference>
<dbReference type="InterPro" id="IPR042188">
    <property type="entry name" value="MmgE/PrpD_sf_2"/>
</dbReference>
<dbReference type="InterPro" id="IPR045336">
    <property type="entry name" value="MmgE_PrpD_N"/>
</dbReference>
<dbReference type="PANTHER" id="PTHR16943:SF8">
    <property type="entry name" value="2-METHYLCITRATE DEHYDRATASE"/>
    <property type="match status" value="1"/>
</dbReference>
<dbReference type="PANTHER" id="PTHR16943">
    <property type="entry name" value="2-METHYLCITRATE DEHYDRATASE-RELATED"/>
    <property type="match status" value="1"/>
</dbReference>
<dbReference type="InterPro" id="IPR005656">
    <property type="entry name" value="MmgE_PrpD"/>
</dbReference>
<feature type="domain" description="MmgE/PrpD N-terminal" evidence="2">
    <location>
        <begin position="12"/>
        <end position="252"/>
    </location>
</feature>
<dbReference type="InterPro" id="IPR036148">
    <property type="entry name" value="MmgE/PrpD_sf"/>
</dbReference>
<reference evidence="4 5" key="1">
    <citation type="submission" date="2016-06" db="EMBL/GenBank/DDBJ databases">
        <title>Complete genome sequences of Bordetella bronchialis and Bordetella flabilis.</title>
        <authorList>
            <person name="LiPuma J.J."/>
            <person name="Spilker T."/>
        </authorList>
    </citation>
    <scope>NUCLEOTIDE SEQUENCE [LARGE SCALE GENOMIC DNA]</scope>
    <source>
        <strain evidence="4 5">AU10664</strain>
    </source>
</reference>
<dbReference type="STRING" id="463014.BAU07_03800"/>
<dbReference type="EMBL" id="CP016172">
    <property type="protein sequence ID" value="ANN76354.1"/>
    <property type="molecule type" value="Genomic_DNA"/>
</dbReference>
<dbReference type="InterPro" id="IPR042183">
    <property type="entry name" value="MmgE/PrpD_sf_1"/>
</dbReference>
<dbReference type="Pfam" id="PF19305">
    <property type="entry name" value="MmgE_PrpD_C"/>
    <property type="match status" value="1"/>
</dbReference>
<dbReference type="InterPro" id="IPR045337">
    <property type="entry name" value="MmgE_PrpD_C"/>
</dbReference>
<evidence type="ECO:0000259" key="2">
    <source>
        <dbReference type="Pfam" id="PF03972"/>
    </source>
</evidence>
<accession>A0A193GAQ4</accession>
<dbReference type="SUPFAM" id="SSF103378">
    <property type="entry name" value="2-methylcitrate dehydratase PrpD"/>
    <property type="match status" value="1"/>
</dbReference>
<evidence type="ECO:0000313" key="5">
    <source>
        <dbReference type="Proteomes" id="UP000091926"/>
    </source>
</evidence>
<dbReference type="KEGG" id="bfz:BAU07_03800"/>
<dbReference type="RefSeq" id="WP_066654274.1">
    <property type="nucleotide sequence ID" value="NZ_CBCSCL010000010.1"/>
</dbReference>
<name>A0A193GAQ4_9BORD</name>
<dbReference type="Gene3D" id="1.10.4100.10">
    <property type="entry name" value="2-methylcitrate dehydratase PrpD"/>
    <property type="match status" value="1"/>
</dbReference>
<dbReference type="Gene3D" id="3.30.1330.120">
    <property type="entry name" value="2-methylcitrate dehydratase PrpD"/>
    <property type="match status" value="1"/>
</dbReference>
<proteinExistence type="inferred from homology"/>
<protein>
    <recommendedName>
        <fullName evidence="6">2-methylcitrate dehydratase</fullName>
    </recommendedName>
</protein>
<evidence type="ECO:0000259" key="3">
    <source>
        <dbReference type="Pfam" id="PF19305"/>
    </source>
</evidence>
<keyword evidence="5" id="KW-1185">Reference proteome</keyword>
<organism evidence="4 5">
    <name type="scientific">Bordetella flabilis</name>
    <dbReference type="NCBI Taxonomy" id="463014"/>
    <lineage>
        <taxon>Bacteria</taxon>
        <taxon>Pseudomonadati</taxon>
        <taxon>Pseudomonadota</taxon>
        <taxon>Betaproteobacteria</taxon>
        <taxon>Burkholderiales</taxon>
        <taxon>Alcaligenaceae</taxon>
        <taxon>Bordetella</taxon>
    </lineage>
</organism>
<dbReference type="Proteomes" id="UP000091926">
    <property type="component" value="Chromosome"/>
</dbReference>
<evidence type="ECO:0008006" key="6">
    <source>
        <dbReference type="Google" id="ProtNLM"/>
    </source>
</evidence>
<sequence>MPEARTSNAAARIARFSCGFAPERLSPAQVRQVGRAVVDTVGVALAGRAEPVSEVVWRYVAGRSGGASGALAWGRGAALPVEDAALYNGVAGHVLDFDDVNSPLRGHPSIALLPPLLALAQARGLHGSRLASAYVVGFEVMVRLARAMVQDHYAKGWHATTTLGGIGAAVACCHLLGLTEAKTVNAIGLAVAQASGSRINFGSMAKSFQAGHCGAGAVRAAVLAELGADGAPDALDGAEGFSHLYGKGEDLTPVLSDLGQPELELDRSGIEVKKYPMCYAAHRCIDGMLDLRDEQGLHADAVSAVHVTSNHRGMVPLIHDHPQTGLEGKFSMQYAMAAALLDGHVRLSSFTDEAVRRPAVQSLMRKVTRAEANGAPTPRWNRLDITLASGAVLHKEIRQLRGSSACPLTDEELCAKWRDCLRFAGAAEDGDAFFEAAFDLASLPVRDLMRRLPALA</sequence>
<gene>
    <name evidence="4" type="ORF">BAU07_03800</name>
</gene>
<dbReference type="GO" id="GO:0016829">
    <property type="term" value="F:lyase activity"/>
    <property type="evidence" value="ECO:0007669"/>
    <property type="project" value="InterPro"/>
</dbReference>
<dbReference type="OrthoDB" id="8680281at2"/>
<dbReference type="AlphaFoldDB" id="A0A193GAQ4"/>
<feature type="domain" description="MmgE/PrpD C-terminal" evidence="3">
    <location>
        <begin position="275"/>
        <end position="427"/>
    </location>
</feature>
<comment type="similarity">
    <text evidence="1">Belongs to the PrpD family.</text>
</comment>
<evidence type="ECO:0000256" key="1">
    <source>
        <dbReference type="ARBA" id="ARBA00006174"/>
    </source>
</evidence>